<dbReference type="PANTHER" id="PTHR43818">
    <property type="entry name" value="BCDNA.GH03377"/>
    <property type="match status" value="1"/>
</dbReference>
<dbReference type="InterPro" id="IPR055170">
    <property type="entry name" value="GFO_IDH_MocA-like_dom"/>
</dbReference>
<evidence type="ECO:0000259" key="2">
    <source>
        <dbReference type="Pfam" id="PF01408"/>
    </source>
</evidence>
<keyword evidence="1 4" id="KW-0560">Oxidoreductase</keyword>
<evidence type="ECO:0000256" key="1">
    <source>
        <dbReference type="ARBA" id="ARBA00023002"/>
    </source>
</evidence>
<proteinExistence type="predicted"/>
<feature type="domain" description="Gfo/Idh/MocA-like oxidoreductase N-terminal" evidence="2">
    <location>
        <begin position="7"/>
        <end position="125"/>
    </location>
</feature>
<dbReference type="PANTHER" id="PTHR43818:SF11">
    <property type="entry name" value="BCDNA.GH03377"/>
    <property type="match status" value="1"/>
</dbReference>
<organism evidence="4 5">
    <name type="scientific">Ancylobacter polymorphus</name>
    <dbReference type="NCBI Taxonomy" id="223390"/>
    <lineage>
        <taxon>Bacteria</taxon>
        <taxon>Pseudomonadati</taxon>
        <taxon>Pseudomonadota</taxon>
        <taxon>Alphaproteobacteria</taxon>
        <taxon>Hyphomicrobiales</taxon>
        <taxon>Xanthobacteraceae</taxon>
        <taxon>Ancylobacter</taxon>
    </lineage>
</organism>
<dbReference type="Proteomes" id="UP001224682">
    <property type="component" value="Unassembled WGS sequence"/>
</dbReference>
<dbReference type="InterPro" id="IPR050463">
    <property type="entry name" value="Gfo/Idh/MocA_oxidrdct_glycsds"/>
</dbReference>
<accession>A0ABU0BGM1</accession>
<dbReference type="GO" id="GO:0018517">
    <property type="term" value="F:phthalate 4,5-cis-dihydrodiol dehydrogenase activity"/>
    <property type="evidence" value="ECO:0007669"/>
    <property type="project" value="UniProtKB-EC"/>
</dbReference>
<dbReference type="Gene3D" id="3.30.360.10">
    <property type="entry name" value="Dihydrodipicolinate Reductase, domain 2"/>
    <property type="match status" value="1"/>
</dbReference>
<dbReference type="Pfam" id="PF22725">
    <property type="entry name" value="GFO_IDH_MocA_C3"/>
    <property type="match status" value="1"/>
</dbReference>
<evidence type="ECO:0000313" key="4">
    <source>
        <dbReference type="EMBL" id="MDQ0304981.1"/>
    </source>
</evidence>
<keyword evidence="5" id="KW-1185">Reference proteome</keyword>
<comment type="caution">
    <text evidence="4">The sequence shown here is derived from an EMBL/GenBank/DDBJ whole genome shotgun (WGS) entry which is preliminary data.</text>
</comment>
<feature type="domain" description="GFO/IDH/MocA-like oxidoreductase" evidence="3">
    <location>
        <begin position="133"/>
        <end position="231"/>
    </location>
</feature>
<dbReference type="RefSeq" id="WP_307022588.1">
    <property type="nucleotide sequence ID" value="NZ_JAUSUI010000010.1"/>
</dbReference>
<dbReference type="Gene3D" id="3.40.50.720">
    <property type="entry name" value="NAD(P)-binding Rossmann-like Domain"/>
    <property type="match status" value="1"/>
</dbReference>
<gene>
    <name evidence="4" type="ORF">J2S75_004031</name>
</gene>
<reference evidence="4 5" key="1">
    <citation type="submission" date="2023-07" db="EMBL/GenBank/DDBJ databases">
        <title>Genomic Encyclopedia of Type Strains, Phase IV (KMG-IV): sequencing the most valuable type-strain genomes for metagenomic binning, comparative biology and taxonomic classification.</title>
        <authorList>
            <person name="Goeker M."/>
        </authorList>
    </citation>
    <scope>NUCLEOTIDE SEQUENCE [LARGE SCALE GENOMIC DNA]</scope>
    <source>
        <strain evidence="4 5">DSM 2457</strain>
    </source>
</reference>
<evidence type="ECO:0000313" key="5">
    <source>
        <dbReference type="Proteomes" id="UP001224682"/>
    </source>
</evidence>
<dbReference type="SUPFAM" id="SSF51735">
    <property type="entry name" value="NAD(P)-binding Rossmann-fold domains"/>
    <property type="match status" value="1"/>
</dbReference>
<dbReference type="InterPro" id="IPR000683">
    <property type="entry name" value="Gfo/Idh/MocA-like_OxRdtase_N"/>
</dbReference>
<protein>
    <submittedName>
        <fullName evidence="4">Phthalate 4,5-cis-dihydrodiol dehydrogenase</fullName>
        <ecNumber evidence="4">1.3.1.64</ecNumber>
    </submittedName>
</protein>
<dbReference type="EC" id="1.3.1.64" evidence="4"/>
<evidence type="ECO:0000259" key="3">
    <source>
        <dbReference type="Pfam" id="PF22725"/>
    </source>
</evidence>
<dbReference type="InterPro" id="IPR036291">
    <property type="entry name" value="NAD(P)-bd_dom_sf"/>
</dbReference>
<dbReference type="EMBL" id="JAUSUI010000010">
    <property type="protein sequence ID" value="MDQ0304981.1"/>
    <property type="molecule type" value="Genomic_DNA"/>
</dbReference>
<dbReference type="SUPFAM" id="SSF55347">
    <property type="entry name" value="Glyceraldehyde-3-phosphate dehydrogenase-like, C-terminal domain"/>
    <property type="match status" value="1"/>
</dbReference>
<name>A0ABU0BGM1_9HYPH</name>
<dbReference type="Pfam" id="PF01408">
    <property type="entry name" value="GFO_IDH_MocA"/>
    <property type="match status" value="1"/>
</dbReference>
<sequence>MGMMESISIGIAGLGMAARSCAPAFVRHPGLKIAAAAEPDEVTGAAFSASHEVPAYRDFQALLAHPGLDAVYIATPTPLHAEQTVLALRAGKHVIVEKPMASSLDEAEAMVAAAAAAGRVLLVGHSHSFDLPIRRMRDVIASGDLGAVKMINTWNYTDWVYRPRRLTELDPDQGGSVLFRQGAHQVDIVRLLGGGMLRNVYARTFDLDPERSTIGAHCLMLEFENGAAATAIYNGYGRLSGAELCGGVSEWGFPAPVPQPVAHQGARDEQALKRERVKKADRSGAPFQPHFGLTVVSCERGDLRQSPGGIIVYRPDGREEIALETTCTPHDLVAAEFHDAIRGLAITVHDGRWGLANLEVCNAALRSARSGQAVGLRQQVSVPK</sequence>